<dbReference type="PROSITE" id="PS50090">
    <property type="entry name" value="MYB_LIKE"/>
    <property type="match status" value="2"/>
</dbReference>
<dbReference type="GO" id="GO:0000981">
    <property type="term" value="F:DNA-binding transcription factor activity, RNA polymerase II-specific"/>
    <property type="evidence" value="ECO:0007669"/>
    <property type="project" value="TreeGrafter"/>
</dbReference>
<dbReference type="InterPro" id="IPR009057">
    <property type="entry name" value="Homeodomain-like_sf"/>
</dbReference>
<feature type="domain" description="HTH myb-type" evidence="2">
    <location>
        <begin position="1"/>
        <end position="61"/>
    </location>
</feature>
<comment type="caution">
    <text evidence="3">The sequence shown here is derived from an EMBL/GenBank/DDBJ whole genome shotgun (WGS) entry which is preliminary data.</text>
</comment>
<sequence>MARYERNPWTLEEDEILHDLVRDLGLKKWSIIAERISESCCSIRSGKQCRERWYNHLDPRIKSDKWLPSEEDIIFKYTKQYGNQWSKIAKLLPGRTENAIKNYFYSTVRKNLRRVNKKLILKEKIQGPVKELMRDPKLSGLIFCNSRKSLKMAEKLNKVLKVEEGIDLEPTVSVIQDSTIITNNMAQENSIDPTLESQMWQQYLQGFMGMCFPYPGGLGFYS</sequence>
<dbReference type="Pfam" id="PF13921">
    <property type="entry name" value="Myb_DNA-bind_6"/>
    <property type="match status" value="1"/>
</dbReference>
<dbReference type="PANTHER" id="PTHR45614:SF232">
    <property type="entry name" value="TRANSCRIPTION FACTOR MYB3R-2"/>
    <property type="match status" value="1"/>
</dbReference>
<name>A0A1R2D3B8_9CILI</name>
<feature type="domain" description="Myb-like" evidence="1">
    <location>
        <begin position="58"/>
        <end position="108"/>
    </location>
</feature>
<protein>
    <submittedName>
        <fullName evidence="3">Uncharacterized protein</fullName>
    </submittedName>
</protein>
<dbReference type="CDD" id="cd00167">
    <property type="entry name" value="SANT"/>
    <property type="match status" value="2"/>
</dbReference>
<feature type="domain" description="HTH myb-type" evidence="2">
    <location>
        <begin position="62"/>
        <end position="112"/>
    </location>
</feature>
<dbReference type="InterPro" id="IPR050560">
    <property type="entry name" value="MYB_TF"/>
</dbReference>
<dbReference type="Proteomes" id="UP000187209">
    <property type="component" value="Unassembled WGS sequence"/>
</dbReference>
<organism evidence="3 4">
    <name type="scientific">Stentor coeruleus</name>
    <dbReference type="NCBI Taxonomy" id="5963"/>
    <lineage>
        <taxon>Eukaryota</taxon>
        <taxon>Sar</taxon>
        <taxon>Alveolata</taxon>
        <taxon>Ciliophora</taxon>
        <taxon>Postciliodesmatophora</taxon>
        <taxon>Heterotrichea</taxon>
        <taxon>Heterotrichida</taxon>
        <taxon>Stentoridae</taxon>
        <taxon>Stentor</taxon>
    </lineage>
</organism>
<feature type="domain" description="Myb-like" evidence="1">
    <location>
        <begin position="1"/>
        <end position="57"/>
    </location>
</feature>
<gene>
    <name evidence="3" type="ORF">SteCoe_768</name>
</gene>
<dbReference type="InterPro" id="IPR017930">
    <property type="entry name" value="Myb_dom"/>
</dbReference>
<dbReference type="GO" id="GO:0000978">
    <property type="term" value="F:RNA polymerase II cis-regulatory region sequence-specific DNA binding"/>
    <property type="evidence" value="ECO:0007669"/>
    <property type="project" value="TreeGrafter"/>
</dbReference>
<dbReference type="InterPro" id="IPR001005">
    <property type="entry name" value="SANT/Myb"/>
</dbReference>
<evidence type="ECO:0000259" key="1">
    <source>
        <dbReference type="PROSITE" id="PS50090"/>
    </source>
</evidence>
<evidence type="ECO:0000313" key="3">
    <source>
        <dbReference type="EMBL" id="OMJ95706.1"/>
    </source>
</evidence>
<dbReference type="Gene3D" id="1.10.10.60">
    <property type="entry name" value="Homeodomain-like"/>
    <property type="match status" value="2"/>
</dbReference>
<evidence type="ECO:0000313" key="4">
    <source>
        <dbReference type="Proteomes" id="UP000187209"/>
    </source>
</evidence>
<dbReference type="PANTHER" id="PTHR45614">
    <property type="entry name" value="MYB PROTEIN-RELATED"/>
    <property type="match status" value="1"/>
</dbReference>
<dbReference type="SMART" id="SM00717">
    <property type="entry name" value="SANT"/>
    <property type="match status" value="2"/>
</dbReference>
<keyword evidence="4" id="KW-1185">Reference proteome</keyword>
<dbReference type="OrthoDB" id="2143914at2759"/>
<dbReference type="GO" id="GO:0005634">
    <property type="term" value="C:nucleus"/>
    <property type="evidence" value="ECO:0007669"/>
    <property type="project" value="TreeGrafter"/>
</dbReference>
<reference evidence="3 4" key="1">
    <citation type="submission" date="2016-11" db="EMBL/GenBank/DDBJ databases">
        <title>The macronuclear genome of Stentor coeruleus: a giant cell with tiny introns.</title>
        <authorList>
            <person name="Slabodnick M."/>
            <person name="Ruby J.G."/>
            <person name="Reiff S.B."/>
            <person name="Swart E.C."/>
            <person name="Gosai S."/>
            <person name="Prabakaran S."/>
            <person name="Witkowska E."/>
            <person name="Larue G.E."/>
            <person name="Fisher S."/>
            <person name="Freeman R.M."/>
            <person name="Gunawardena J."/>
            <person name="Chu W."/>
            <person name="Stover N.A."/>
            <person name="Gregory B.D."/>
            <person name="Nowacki M."/>
            <person name="Derisi J."/>
            <person name="Roy S.W."/>
            <person name="Marshall W.F."/>
            <person name="Sood P."/>
        </authorList>
    </citation>
    <scope>NUCLEOTIDE SEQUENCE [LARGE SCALE GENOMIC DNA]</scope>
    <source>
        <strain evidence="3">WM001</strain>
    </source>
</reference>
<proteinExistence type="predicted"/>
<evidence type="ECO:0000259" key="2">
    <source>
        <dbReference type="PROSITE" id="PS51294"/>
    </source>
</evidence>
<dbReference type="EMBL" id="MPUH01000008">
    <property type="protein sequence ID" value="OMJ95706.1"/>
    <property type="molecule type" value="Genomic_DNA"/>
</dbReference>
<dbReference type="AlphaFoldDB" id="A0A1R2D3B8"/>
<dbReference type="PROSITE" id="PS51294">
    <property type="entry name" value="HTH_MYB"/>
    <property type="match status" value="2"/>
</dbReference>
<dbReference type="SUPFAM" id="SSF46689">
    <property type="entry name" value="Homeodomain-like"/>
    <property type="match status" value="1"/>
</dbReference>
<accession>A0A1R2D3B8</accession>